<dbReference type="EC" id="5.3.1.22" evidence="5"/>
<dbReference type="InterPro" id="IPR013022">
    <property type="entry name" value="Xyl_isomerase-like_TIM-brl"/>
</dbReference>
<evidence type="ECO:0000259" key="4">
    <source>
        <dbReference type="Pfam" id="PF01261"/>
    </source>
</evidence>
<dbReference type="PIRSF" id="PIRSF006241">
    <property type="entry name" value="HyI"/>
    <property type="match status" value="1"/>
</dbReference>
<dbReference type="Pfam" id="PF01261">
    <property type="entry name" value="AP_endonuc_2"/>
    <property type="match status" value="1"/>
</dbReference>
<dbReference type="GO" id="GO:0008903">
    <property type="term" value="F:hydroxypyruvate isomerase activity"/>
    <property type="evidence" value="ECO:0007669"/>
    <property type="project" value="UniProtKB-EC"/>
</dbReference>
<proteinExistence type="inferred from homology"/>
<dbReference type="GO" id="GO:0046487">
    <property type="term" value="P:glyoxylate metabolic process"/>
    <property type="evidence" value="ECO:0007669"/>
    <property type="project" value="TreeGrafter"/>
</dbReference>
<dbReference type="InterPro" id="IPR050417">
    <property type="entry name" value="Sugar_Epim/Isomerase"/>
</dbReference>
<name>A0A6J4VEX3_9BACT</name>
<keyword evidence="5" id="KW-0670">Pyruvate</keyword>
<dbReference type="InterPro" id="IPR053398">
    <property type="entry name" value="HPT_OtnI_isomerases"/>
</dbReference>
<evidence type="ECO:0000313" key="5">
    <source>
        <dbReference type="EMBL" id="CAA9575305.1"/>
    </source>
</evidence>
<dbReference type="AlphaFoldDB" id="A0A6J4VEX3"/>
<feature type="active site" description="Proton donor/acceptor" evidence="3">
    <location>
        <position position="240"/>
    </location>
</feature>
<dbReference type="FunFam" id="3.20.20.150:FF:000007">
    <property type="entry name" value="Hydroxypyruvate isomerase"/>
    <property type="match status" value="1"/>
</dbReference>
<dbReference type="SUPFAM" id="SSF51658">
    <property type="entry name" value="Xylose isomerase-like"/>
    <property type="match status" value="1"/>
</dbReference>
<dbReference type="NCBIfam" id="NF043033">
    <property type="entry name" value="OxoTetrIsom"/>
    <property type="match status" value="1"/>
</dbReference>
<keyword evidence="1 2" id="KW-0413">Isomerase</keyword>
<evidence type="ECO:0000256" key="2">
    <source>
        <dbReference type="PIRNR" id="PIRNR006241"/>
    </source>
</evidence>
<dbReference type="InterPro" id="IPR036237">
    <property type="entry name" value="Xyl_isomerase-like_sf"/>
</dbReference>
<dbReference type="Gene3D" id="3.20.20.150">
    <property type="entry name" value="Divalent-metal-dependent TIM barrel enzymes"/>
    <property type="match status" value="1"/>
</dbReference>
<dbReference type="EMBL" id="CADCWG010000299">
    <property type="protein sequence ID" value="CAA9575305.1"/>
    <property type="molecule type" value="Genomic_DNA"/>
</dbReference>
<evidence type="ECO:0000256" key="1">
    <source>
        <dbReference type="ARBA" id="ARBA00023235"/>
    </source>
</evidence>
<comment type="similarity">
    <text evidence="2">Belongs to the hyi family.</text>
</comment>
<dbReference type="PANTHER" id="PTHR43489">
    <property type="entry name" value="ISOMERASE"/>
    <property type="match status" value="1"/>
</dbReference>
<evidence type="ECO:0000256" key="3">
    <source>
        <dbReference type="PIRSR" id="PIRSR006241-50"/>
    </source>
</evidence>
<protein>
    <submittedName>
        <fullName evidence="5">Hydroxypyruvate isomerase</fullName>
        <ecNumber evidence="5">5.3.1.22</ecNumber>
    </submittedName>
</protein>
<feature type="active site" description="Proton donor/acceptor" evidence="3">
    <location>
        <position position="143"/>
    </location>
</feature>
<gene>
    <name evidence="5" type="ORF">AVDCRST_MAG49-4100</name>
</gene>
<dbReference type="InterPro" id="IPR026040">
    <property type="entry name" value="HyI-like"/>
</dbReference>
<sequence>MPRFAANLSMLFTEHPFLERFDRAGAAGFAGVEFLFPYAEDIPAVRDALRRNGLEQVLFNLPAGDFAAGERGFANDPARRGEFRVGVGRALEIADTLGCRRLNCLVGLALPGVPEADQWATAAENLAFAASEAEGAGVRVVVEPLNVYDAPGFLLPTTERALALLDAAAHPNLAVQYDVYHAQRGEGNLVATIRRHLDRVGHVQAADSPDRHEPGTGEINYPFVFRALDEAGYGGWVGLEYRPAAGTEASLGWLRDHGFLARAEPSA</sequence>
<feature type="domain" description="Xylose isomerase-like TIM barrel" evidence="4">
    <location>
        <begin position="21"/>
        <end position="256"/>
    </location>
</feature>
<accession>A0A6J4VEX3</accession>
<organism evidence="5">
    <name type="scientific">uncultured Thermomicrobiales bacterium</name>
    <dbReference type="NCBI Taxonomy" id="1645740"/>
    <lineage>
        <taxon>Bacteria</taxon>
        <taxon>Pseudomonadati</taxon>
        <taxon>Thermomicrobiota</taxon>
        <taxon>Thermomicrobia</taxon>
        <taxon>Thermomicrobiales</taxon>
        <taxon>environmental samples</taxon>
    </lineage>
</organism>
<reference evidence="5" key="1">
    <citation type="submission" date="2020-02" db="EMBL/GenBank/DDBJ databases">
        <authorList>
            <person name="Meier V. D."/>
        </authorList>
    </citation>
    <scope>NUCLEOTIDE SEQUENCE</scope>
    <source>
        <strain evidence="5">AVDCRST_MAG49</strain>
    </source>
</reference>
<dbReference type="PANTHER" id="PTHR43489:SF6">
    <property type="entry name" value="HYDROXYPYRUVATE ISOMERASE-RELATED"/>
    <property type="match status" value="1"/>
</dbReference>